<comment type="caution">
    <text evidence="2">The sequence shown here is derived from an EMBL/GenBank/DDBJ whole genome shotgun (WGS) entry which is preliminary data.</text>
</comment>
<dbReference type="EMBL" id="MU839831">
    <property type="protein sequence ID" value="KAK1757061.1"/>
    <property type="molecule type" value="Genomic_DNA"/>
</dbReference>
<evidence type="ECO:0000313" key="2">
    <source>
        <dbReference type="EMBL" id="KAK1757061.1"/>
    </source>
</evidence>
<dbReference type="Gene3D" id="1.25.40.10">
    <property type="entry name" value="Tetratricopeptide repeat domain"/>
    <property type="match status" value="1"/>
</dbReference>
<protein>
    <submittedName>
        <fullName evidence="2">Uncharacterized protein</fullName>
    </submittedName>
</protein>
<gene>
    <name evidence="2" type="ORF">QBC47DRAFT_174611</name>
</gene>
<keyword evidence="3" id="KW-1185">Reference proteome</keyword>
<organism evidence="2 3">
    <name type="scientific">Echria macrotheca</name>
    <dbReference type="NCBI Taxonomy" id="438768"/>
    <lineage>
        <taxon>Eukaryota</taxon>
        <taxon>Fungi</taxon>
        <taxon>Dikarya</taxon>
        <taxon>Ascomycota</taxon>
        <taxon>Pezizomycotina</taxon>
        <taxon>Sordariomycetes</taxon>
        <taxon>Sordariomycetidae</taxon>
        <taxon>Sordariales</taxon>
        <taxon>Schizotheciaceae</taxon>
        <taxon>Echria</taxon>
    </lineage>
</organism>
<accession>A0AAJ0F6N3</accession>
<dbReference type="InterPro" id="IPR011990">
    <property type="entry name" value="TPR-like_helical_dom_sf"/>
</dbReference>
<feature type="region of interest" description="Disordered" evidence="1">
    <location>
        <begin position="116"/>
        <end position="138"/>
    </location>
</feature>
<evidence type="ECO:0000313" key="3">
    <source>
        <dbReference type="Proteomes" id="UP001239445"/>
    </source>
</evidence>
<dbReference type="AlphaFoldDB" id="A0AAJ0F6N3"/>
<sequence length="862" mass="95266">MATADLEAAIPDLSNLVQQTLHLTQAVSSESESCSDDSELEKQLKTVLDSLEGALAHLGTLSAEKRAATAELVEKTVTQVAAARHQLVDSGQDADRTSLPQLDGISRTWEILTDQFDTEDGMPPTPATSAPQPSQGLSLSATARRTRPGDLMPHLNSMLHSLSGLSSAQKAGLVLRGHMPNPAELLKHMRPDPAMIIKYGLLSMAKTLPILAVYFLTMWTAMARGDYELALKLSAIAVKRTEDKKNCNESLAWFARGHAHQDWDESAVCYLRAMRILAQVPHTAFSLVIVEATSSYVGGLMDYLDAEDDKERALALVLEFERRLTTPATNNATLAKVLADSPQAKCGGLLGLCHWANFRGHYETAMRIYGKAESLIKRAAHTPECHCKGYSRWAGQHVYSLIMTNKRPEAEEVLRKFAPRDSAHPEDLEVLLKIKNAWHLKAVAEMWVRSLQPVPRWTDRSKLLCNLAVGLSQGGDHDAATETMATLIKTGAVPGLTVSARTQYPTTDIQAIYDFFREKEKTSKFMNSHDDGTWPLLSLHLWLRHIVPNAPPAPSTFAEPKSPKPKLEWRWISILIDVCHDLVRAGHNRDAIQILRDYRIVDELKRLRRDEELRSGCDYLTQCAKLWSLYRLGNKLDDATRLFKNLFDYKHGCCAPCGKGLPSIVGDETTAEKGGFPIGESLCSAAGYARHAAFLRAEAKKKGAGVHSGDAGMEVLAISSAATFYDGLVCVARHDRAGAMAKWKALVETLAAYKEGYLSCTAFQLVILVHRNMALLHRREGPVWDERQKEGDEGHDEWVTVSGDGLAVADLRGWDSRACYGSNCQNVKRGVLGSLEKDAVSELDDLNRRKYWSLWEALCSLG</sequence>
<name>A0AAJ0F6N3_9PEZI</name>
<dbReference type="Proteomes" id="UP001239445">
    <property type="component" value="Unassembled WGS sequence"/>
</dbReference>
<proteinExistence type="predicted"/>
<reference evidence="2" key="1">
    <citation type="submission" date="2023-06" db="EMBL/GenBank/DDBJ databases">
        <title>Genome-scale phylogeny and comparative genomics of the fungal order Sordariales.</title>
        <authorList>
            <consortium name="Lawrence Berkeley National Laboratory"/>
            <person name="Hensen N."/>
            <person name="Bonometti L."/>
            <person name="Westerberg I."/>
            <person name="Brannstrom I.O."/>
            <person name="Guillou S."/>
            <person name="Cros-Aarteil S."/>
            <person name="Calhoun S."/>
            <person name="Haridas S."/>
            <person name="Kuo A."/>
            <person name="Mondo S."/>
            <person name="Pangilinan J."/>
            <person name="Riley R."/>
            <person name="Labutti K."/>
            <person name="Andreopoulos B."/>
            <person name="Lipzen A."/>
            <person name="Chen C."/>
            <person name="Yanf M."/>
            <person name="Daum C."/>
            <person name="Ng V."/>
            <person name="Clum A."/>
            <person name="Steindorff A."/>
            <person name="Ohm R."/>
            <person name="Martin F."/>
            <person name="Silar P."/>
            <person name="Natvig D."/>
            <person name="Lalanne C."/>
            <person name="Gautier V."/>
            <person name="Ament-Velasquez S.L."/>
            <person name="Kruys A."/>
            <person name="Hutchinson M.I."/>
            <person name="Powell A.J."/>
            <person name="Barry K."/>
            <person name="Miller A.N."/>
            <person name="Grigoriev I.V."/>
            <person name="Debuchy R."/>
            <person name="Gladieux P."/>
            <person name="Thoren M.H."/>
            <person name="Johannesson H."/>
        </authorList>
    </citation>
    <scope>NUCLEOTIDE SEQUENCE</scope>
    <source>
        <strain evidence="2">PSN4</strain>
    </source>
</reference>
<evidence type="ECO:0000256" key="1">
    <source>
        <dbReference type="SAM" id="MobiDB-lite"/>
    </source>
</evidence>